<dbReference type="EMBL" id="PQXF01000004">
    <property type="protein sequence ID" value="PXF61601.1"/>
    <property type="molecule type" value="Genomic_DNA"/>
</dbReference>
<sequence length="503" mass="55844">MNGISEPGCAWVEGWAHFMSLAVFDDKYFTDTTYFPEVFDTDTINLETRNGNLNFPDGDSCEGNVAAALWDIYDDHDEMYDRLSDGFGNIWHVLEEQDQTGNEDTFSDFYDSWCDLGHDKPRANSAIFQNDIDYNRAPGVVVANPEPGKVYFGVIHTLTYTTDEDGDVPQMEIWFSLDNVEWHLLDLPIERGGYSIRGEDECWYINWNTTHEIDEDDSVWLRVHATDDLGASSSDDTDGSFIVDNIAPHHWRDFTPTDWVADQTPDCTIEAKDNTAGLDVSTAYCKYSTDGGSSWSGWRSASCTGSDGTTSYQTITASAVPFNRDSETQNRIKFRIDDAARNTGESSEYTVKIDAADPPAPAISSQTHPDEDEWYTNNDPSFSWTTPSDTSGIDCYSYTLDQSATTTPDTTCDTTTENSGSYTDVVDGVWYFHLRAKDNAGNWGGADHYRVKIGSGEASTTDACIALAIAAGSREYDARWDASGDGQVTSLDSLIILQAGWVR</sequence>
<protein>
    <submittedName>
        <fullName evidence="1">Uncharacterized protein</fullName>
    </submittedName>
</protein>
<proteinExistence type="predicted"/>
<comment type="caution">
    <text evidence="1">The sequence shown here is derived from an EMBL/GenBank/DDBJ whole genome shotgun (WGS) entry which is preliminary data.</text>
</comment>
<evidence type="ECO:0000313" key="1">
    <source>
        <dbReference type="EMBL" id="PXF61601.1"/>
    </source>
</evidence>
<reference evidence="1" key="1">
    <citation type="submission" date="2018-01" db="EMBL/GenBank/DDBJ databases">
        <authorList>
            <person name="Krukenberg V."/>
        </authorList>
    </citation>
    <scope>NUCLEOTIDE SEQUENCE</scope>
    <source>
        <strain evidence="1">E20ANME2</strain>
    </source>
</reference>
<evidence type="ECO:0000313" key="2">
    <source>
        <dbReference type="Proteomes" id="UP000248329"/>
    </source>
</evidence>
<gene>
    <name evidence="1" type="ORF">C4B59_03370</name>
</gene>
<organism evidence="1 2">
    <name type="scientific">Candidatus Methanogaster sp</name>
    <dbReference type="NCBI Taxonomy" id="3386292"/>
    <lineage>
        <taxon>Archaea</taxon>
        <taxon>Methanobacteriati</taxon>
        <taxon>Methanobacteriota</taxon>
        <taxon>Stenosarchaea group</taxon>
        <taxon>Methanomicrobia</taxon>
        <taxon>Methanosarcinales</taxon>
        <taxon>ANME-2 cluster</taxon>
        <taxon>Candidatus Methanogasteraceae</taxon>
        <taxon>Candidatus Methanogaster</taxon>
    </lineage>
</organism>
<dbReference type="Proteomes" id="UP000248329">
    <property type="component" value="Unassembled WGS sequence"/>
</dbReference>
<name>A0AC61L5G7_9EURY</name>
<accession>A0AC61L5G7</accession>